<dbReference type="EMBL" id="CP083680">
    <property type="protein sequence ID" value="UYU65096.1"/>
    <property type="molecule type" value="Genomic_DNA"/>
</dbReference>
<feature type="domain" description="N-acetyltransferase" evidence="3">
    <location>
        <begin position="2"/>
        <end position="145"/>
    </location>
</feature>
<dbReference type="Proteomes" id="UP001156218">
    <property type="component" value="Chromosome"/>
</dbReference>
<evidence type="ECO:0000313" key="5">
    <source>
        <dbReference type="EMBL" id="UYU65096.1"/>
    </source>
</evidence>
<dbReference type="RefSeq" id="WP_074857896.1">
    <property type="nucleotide sequence ID" value="NZ_CAXSTA010000010.1"/>
</dbReference>
<reference evidence="5 7" key="2">
    <citation type="submission" date="2021-06" db="EMBL/GenBank/DDBJ databases">
        <title>Interrogation of the integrated mobile genetic elements in gut-associated Bacteroides with a consensus prediction approach.</title>
        <authorList>
            <person name="Campbell D.E."/>
            <person name="Leigh J.R."/>
            <person name="Kim T."/>
            <person name="England W."/>
            <person name="Whitaker R.J."/>
            <person name="Degnan P.H."/>
        </authorList>
    </citation>
    <scope>NUCLEOTIDE SEQUENCE [LARGE SCALE GENOMIC DNA]</scope>
    <source>
        <strain evidence="5 7">WAL8669</strain>
    </source>
</reference>
<accession>A0A412GQ63</accession>
<evidence type="ECO:0000259" key="3">
    <source>
        <dbReference type="PROSITE" id="PS51186"/>
    </source>
</evidence>
<dbReference type="Gene3D" id="3.40.630.30">
    <property type="match status" value="1"/>
</dbReference>
<evidence type="ECO:0000256" key="2">
    <source>
        <dbReference type="ARBA" id="ARBA00023315"/>
    </source>
</evidence>
<dbReference type="PANTHER" id="PTHR43800">
    <property type="entry name" value="PEPTIDYL-LYSINE N-ACETYLTRANSFERASE YJAB"/>
    <property type="match status" value="1"/>
</dbReference>
<dbReference type="Proteomes" id="UP000488521">
    <property type="component" value="Unassembled WGS sequence"/>
</dbReference>
<dbReference type="CDD" id="cd04301">
    <property type="entry name" value="NAT_SF"/>
    <property type="match status" value="1"/>
</dbReference>
<dbReference type="PANTHER" id="PTHR43800:SF1">
    <property type="entry name" value="PEPTIDYL-LYSINE N-ACETYLTRANSFERASE YJAB"/>
    <property type="match status" value="1"/>
</dbReference>
<dbReference type="InterPro" id="IPR000182">
    <property type="entry name" value="GNAT_dom"/>
</dbReference>
<sequence>MDMLISTTPLSFTEFSDFVIASVDWFIPSLHELSDLNGWILKMYLNGSMFYSKSESEITGLVVTYYNTSKNFVYIPYICVHLDYQGHGIASQLIDYVVSQLASHVYGIYLEVRKGNKGAVRLYKKLGFCEFEDRGVKYLMKKEIQK</sequence>
<evidence type="ECO:0000256" key="1">
    <source>
        <dbReference type="ARBA" id="ARBA00022679"/>
    </source>
</evidence>
<evidence type="ECO:0000313" key="4">
    <source>
        <dbReference type="EMBL" id="KAB4479197.1"/>
    </source>
</evidence>
<dbReference type="SUPFAM" id="SSF55729">
    <property type="entry name" value="Acyl-CoA N-acyltransferases (Nat)"/>
    <property type="match status" value="1"/>
</dbReference>
<reference evidence="4 6" key="1">
    <citation type="journal article" date="2019" name="Nat. Med.">
        <title>A library of human gut bacterial isolates paired with longitudinal multiomics data enables mechanistic microbiome research.</title>
        <authorList>
            <person name="Poyet M."/>
            <person name="Groussin M."/>
            <person name="Gibbons S.M."/>
            <person name="Avila-Pacheco J."/>
            <person name="Jiang X."/>
            <person name="Kearney S.M."/>
            <person name="Perrotta A.R."/>
            <person name="Berdy B."/>
            <person name="Zhao S."/>
            <person name="Lieberman T.D."/>
            <person name="Swanson P.K."/>
            <person name="Smith M."/>
            <person name="Roesemann S."/>
            <person name="Alexander J.E."/>
            <person name="Rich S.A."/>
            <person name="Livny J."/>
            <person name="Vlamakis H."/>
            <person name="Clish C."/>
            <person name="Bullock K."/>
            <person name="Deik A."/>
            <person name="Scott J."/>
            <person name="Pierce K.A."/>
            <person name="Xavier R.J."/>
            <person name="Alm E.J."/>
        </authorList>
    </citation>
    <scope>NUCLEOTIDE SEQUENCE [LARGE SCALE GENOMIC DNA]</scope>
    <source>
        <strain evidence="4 6">BIOML-A156</strain>
    </source>
</reference>
<dbReference type="Pfam" id="PF00583">
    <property type="entry name" value="Acetyltransf_1"/>
    <property type="match status" value="1"/>
</dbReference>
<organism evidence="4 6">
    <name type="scientific">Bacteroides thetaiotaomicron</name>
    <dbReference type="NCBI Taxonomy" id="818"/>
    <lineage>
        <taxon>Bacteria</taxon>
        <taxon>Pseudomonadati</taxon>
        <taxon>Bacteroidota</taxon>
        <taxon>Bacteroidia</taxon>
        <taxon>Bacteroidales</taxon>
        <taxon>Bacteroidaceae</taxon>
        <taxon>Bacteroides</taxon>
    </lineage>
</organism>
<dbReference type="InterPro" id="IPR016181">
    <property type="entry name" value="Acyl_CoA_acyltransferase"/>
</dbReference>
<dbReference type="AlphaFoldDB" id="A0A412GQ63"/>
<dbReference type="EMBL" id="WCRS01000001">
    <property type="protein sequence ID" value="KAB4479197.1"/>
    <property type="molecule type" value="Genomic_DNA"/>
</dbReference>
<evidence type="ECO:0000313" key="7">
    <source>
        <dbReference type="Proteomes" id="UP001156218"/>
    </source>
</evidence>
<protein>
    <submittedName>
        <fullName evidence="4">GNAT family N-acetyltransferase</fullName>
    </submittedName>
</protein>
<proteinExistence type="predicted"/>
<dbReference type="GO" id="GO:0016747">
    <property type="term" value="F:acyltransferase activity, transferring groups other than amino-acyl groups"/>
    <property type="evidence" value="ECO:0007669"/>
    <property type="project" value="InterPro"/>
</dbReference>
<name>A0A412GQ63_BACT4</name>
<dbReference type="PROSITE" id="PS51186">
    <property type="entry name" value="GNAT"/>
    <property type="match status" value="1"/>
</dbReference>
<keyword evidence="2" id="KW-0012">Acyltransferase</keyword>
<evidence type="ECO:0000313" key="6">
    <source>
        <dbReference type="Proteomes" id="UP000488521"/>
    </source>
</evidence>
<gene>
    <name evidence="4" type="ORF">GAN59_01350</name>
    <name evidence="5" type="ORF">KQP68_16085</name>
</gene>
<keyword evidence="1 4" id="KW-0808">Transferase</keyword>